<evidence type="ECO:0000259" key="3">
    <source>
        <dbReference type="Pfam" id="PF10708"/>
    </source>
</evidence>
<feature type="region of interest" description="Disordered" evidence="1">
    <location>
        <begin position="87"/>
        <end position="156"/>
    </location>
</feature>
<feature type="domain" description="DUF2510" evidence="3">
    <location>
        <begin position="4"/>
        <end position="36"/>
    </location>
</feature>
<protein>
    <recommendedName>
        <fullName evidence="3">DUF2510 domain-containing protein</fullName>
    </recommendedName>
</protein>
<gene>
    <name evidence="4" type="ORF">BKA15_002294</name>
</gene>
<dbReference type="Proteomes" id="UP000569914">
    <property type="component" value="Unassembled WGS sequence"/>
</dbReference>
<feature type="compositionally biased region" description="Gly residues" evidence="1">
    <location>
        <begin position="38"/>
        <end position="55"/>
    </location>
</feature>
<evidence type="ECO:0000256" key="1">
    <source>
        <dbReference type="SAM" id="MobiDB-lite"/>
    </source>
</evidence>
<dbReference type="InterPro" id="IPR018929">
    <property type="entry name" value="DUF2510"/>
</dbReference>
<feature type="compositionally biased region" description="Basic and acidic residues" evidence="1">
    <location>
        <begin position="132"/>
        <end position="144"/>
    </location>
</feature>
<evidence type="ECO:0000313" key="5">
    <source>
        <dbReference type="Proteomes" id="UP000569914"/>
    </source>
</evidence>
<keyword evidence="2" id="KW-1133">Transmembrane helix</keyword>
<feature type="region of interest" description="Disordered" evidence="1">
    <location>
        <begin position="1"/>
        <end position="55"/>
    </location>
</feature>
<accession>A0A7Y9LBS8</accession>
<evidence type="ECO:0000256" key="2">
    <source>
        <dbReference type="SAM" id="Phobius"/>
    </source>
</evidence>
<evidence type="ECO:0000313" key="4">
    <source>
        <dbReference type="EMBL" id="NYE70965.1"/>
    </source>
</evidence>
<dbReference type="RefSeq" id="WP_179750804.1">
    <property type="nucleotide sequence ID" value="NZ_JACCBU010000001.1"/>
</dbReference>
<feature type="transmembrane region" description="Helical" evidence="2">
    <location>
        <begin position="59"/>
        <end position="81"/>
    </location>
</feature>
<dbReference type="EMBL" id="JACCBU010000001">
    <property type="protein sequence ID" value="NYE70965.1"/>
    <property type="molecule type" value="Genomic_DNA"/>
</dbReference>
<dbReference type="AlphaFoldDB" id="A0A7Y9LBS8"/>
<keyword evidence="2" id="KW-0472">Membrane</keyword>
<keyword evidence="5" id="KW-1185">Reference proteome</keyword>
<keyword evidence="2" id="KW-0812">Transmembrane</keyword>
<proteinExistence type="predicted"/>
<dbReference type="Pfam" id="PF10708">
    <property type="entry name" value="DUF2510"/>
    <property type="match status" value="1"/>
</dbReference>
<reference evidence="4 5" key="1">
    <citation type="submission" date="2020-07" db="EMBL/GenBank/DDBJ databases">
        <title>Sequencing the genomes of 1000 actinobacteria strains.</title>
        <authorList>
            <person name="Klenk H.-P."/>
        </authorList>
    </citation>
    <scope>NUCLEOTIDE SEQUENCE [LARGE SCALE GENOMIC DNA]</scope>
    <source>
        <strain evidence="4 5">DSM 22083</strain>
    </source>
</reference>
<sequence>MSVPGWYPDPGGQPGAYRYWDGDSWSAETTTDPRQPGPGAGGPGAGGAGSGGTGPGSRAAYLTVAALVLVVVIAIAAIMIFRTTTAGSPITDRSYPDSTVSGWDDSQPTDQPTSVSPSPSPDGSRPCPLGDPNRREAHPEDGRVHGGNLSFPAAGNFQPAAPEPRLSFAYDVTQQYLGVNDNPGWIAQLAVGRLLGSDFPGQPKAIAELIMQCGVTTDMYQPYSPNRQDLRNEAITISGQQGWLIEADIRVDKPGLPFPGDKVIFIVVPDGDNWGMFFGAVPIGNTDLTNQLNQVVRDLRID</sequence>
<feature type="compositionally biased region" description="Polar residues" evidence="1">
    <location>
        <begin position="96"/>
        <end position="117"/>
    </location>
</feature>
<name>A0A7Y9LBS8_9ACTN</name>
<organism evidence="4 5">
    <name type="scientific">Microlunatus parietis</name>
    <dbReference type="NCBI Taxonomy" id="682979"/>
    <lineage>
        <taxon>Bacteria</taxon>
        <taxon>Bacillati</taxon>
        <taxon>Actinomycetota</taxon>
        <taxon>Actinomycetes</taxon>
        <taxon>Propionibacteriales</taxon>
        <taxon>Propionibacteriaceae</taxon>
        <taxon>Microlunatus</taxon>
    </lineage>
</organism>
<comment type="caution">
    <text evidence="4">The sequence shown here is derived from an EMBL/GenBank/DDBJ whole genome shotgun (WGS) entry which is preliminary data.</text>
</comment>